<dbReference type="InParanoid" id="A7RRS1"/>
<dbReference type="Proteomes" id="UP000001593">
    <property type="component" value="Unassembled WGS sequence"/>
</dbReference>
<dbReference type="GO" id="GO:0005615">
    <property type="term" value="C:extracellular space"/>
    <property type="evidence" value="ECO:0000318"/>
    <property type="project" value="GO_Central"/>
</dbReference>
<dbReference type="PANTHER" id="PTHR10127">
    <property type="entry name" value="DISCOIDIN, CUB, EGF, LAMININ , AND ZINC METALLOPROTEASE DOMAIN CONTAINING"/>
    <property type="match status" value="1"/>
</dbReference>
<feature type="binding site" evidence="1">
    <location>
        <position position="72"/>
    </location>
    <ligand>
        <name>Zn(2+)</name>
        <dbReference type="ChEBI" id="CHEBI:29105"/>
        <note>catalytic</note>
    </ligand>
</feature>
<comment type="cofactor">
    <cofactor evidence="1 2">
        <name>Zn(2+)</name>
        <dbReference type="ChEBI" id="CHEBI:29105"/>
    </cofactor>
    <text evidence="1 2">Binds 1 zinc ion per subunit.</text>
</comment>
<reference evidence="4 5" key="1">
    <citation type="journal article" date="2007" name="Science">
        <title>Sea anemone genome reveals ancestral eumetazoan gene repertoire and genomic organization.</title>
        <authorList>
            <person name="Putnam N.H."/>
            <person name="Srivastava M."/>
            <person name="Hellsten U."/>
            <person name="Dirks B."/>
            <person name="Chapman J."/>
            <person name="Salamov A."/>
            <person name="Terry A."/>
            <person name="Shapiro H."/>
            <person name="Lindquist E."/>
            <person name="Kapitonov V.V."/>
            <person name="Jurka J."/>
            <person name="Genikhovich G."/>
            <person name="Grigoriev I.V."/>
            <person name="Lucas S.M."/>
            <person name="Steele R.E."/>
            <person name="Finnerty J.R."/>
            <person name="Technau U."/>
            <person name="Martindale M.Q."/>
            <person name="Rokhsar D.S."/>
        </authorList>
    </citation>
    <scope>NUCLEOTIDE SEQUENCE [LARGE SCALE GENOMIC DNA]</scope>
    <source>
        <strain evidence="5">CH2 X CH6</strain>
    </source>
</reference>
<dbReference type="KEGG" id="nve:5517948"/>
<keyword evidence="1 2" id="KW-0482">Metalloprotease</keyword>
<dbReference type="InterPro" id="IPR001506">
    <property type="entry name" value="Peptidase_M12A"/>
</dbReference>
<dbReference type="PhylomeDB" id="A7RRS1"/>
<dbReference type="InterPro" id="IPR034035">
    <property type="entry name" value="Astacin-like_dom"/>
</dbReference>
<dbReference type="GO" id="GO:0004222">
    <property type="term" value="F:metalloendopeptidase activity"/>
    <property type="evidence" value="ECO:0000318"/>
    <property type="project" value="GO_Central"/>
</dbReference>
<dbReference type="PRINTS" id="PR00480">
    <property type="entry name" value="ASTACIN"/>
</dbReference>
<dbReference type="SMART" id="SM00235">
    <property type="entry name" value="ZnMc"/>
    <property type="match status" value="1"/>
</dbReference>
<evidence type="ECO:0000313" key="4">
    <source>
        <dbReference type="EMBL" id="EDO45872.1"/>
    </source>
</evidence>
<dbReference type="PROSITE" id="PS51864">
    <property type="entry name" value="ASTACIN"/>
    <property type="match status" value="1"/>
</dbReference>
<gene>
    <name evidence="4" type="ORF">NEMVEDRAFT_v1g91211</name>
</gene>
<feature type="binding site" evidence="1">
    <location>
        <position position="82"/>
    </location>
    <ligand>
        <name>Zn(2+)</name>
        <dbReference type="ChEBI" id="CHEBI:29105"/>
        <note>catalytic</note>
    </ligand>
</feature>
<dbReference type="OrthoDB" id="5957954at2759"/>
<feature type="active site" evidence="1">
    <location>
        <position position="73"/>
    </location>
</feature>
<proteinExistence type="predicted"/>
<evidence type="ECO:0000256" key="2">
    <source>
        <dbReference type="RuleBase" id="RU361183"/>
    </source>
</evidence>
<dbReference type="eggNOG" id="KOG3714">
    <property type="taxonomic scope" value="Eukaryota"/>
</dbReference>
<sequence length="177" mass="20028">LLTGYAKALIKDAIRELRKRTCVRFKEVPASYKGDFIKFDNKGGCSSYLGRRGGAQTLLIGRGCEHKGVVMHELMHALGIYHEQSRPDRDNYVQILWNNIKPGKENNFKTYTHGKLDMLNLPYDTSSIMHYDRFLFSKDGRSPTIIARGRPWTKLGGQASGTLTENDVLEINSLFGC</sequence>
<dbReference type="InterPro" id="IPR024079">
    <property type="entry name" value="MetalloPept_cat_dom_sf"/>
</dbReference>
<keyword evidence="1 2" id="KW-0479">Metal-binding</keyword>
<keyword evidence="1 2" id="KW-0645">Protease</keyword>
<comment type="caution">
    <text evidence="1">Lacks conserved residue(s) required for the propagation of feature annotation.</text>
</comment>
<dbReference type="EMBL" id="DS469532">
    <property type="protein sequence ID" value="EDO45872.1"/>
    <property type="molecule type" value="Genomic_DNA"/>
</dbReference>
<evidence type="ECO:0000259" key="3">
    <source>
        <dbReference type="PROSITE" id="PS51864"/>
    </source>
</evidence>
<dbReference type="AlphaFoldDB" id="A7RRS1"/>
<dbReference type="Gene3D" id="3.40.390.10">
    <property type="entry name" value="Collagenase (Catalytic Domain)"/>
    <property type="match status" value="1"/>
</dbReference>
<name>A7RRS1_NEMVE</name>
<dbReference type="HOGENOM" id="CLU_017286_4_0_1"/>
<dbReference type="OMA" id="EILWHNI"/>
<feature type="domain" description="Peptidase M12A" evidence="3">
    <location>
        <begin position="1"/>
        <end position="177"/>
    </location>
</feature>
<dbReference type="CDD" id="cd04280">
    <property type="entry name" value="ZnMc_astacin_like"/>
    <property type="match status" value="1"/>
</dbReference>
<dbReference type="InterPro" id="IPR006026">
    <property type="entry name" value="Peptidase_Metallo"/>
</dbReference>
<dbReference type="Pfam" id="PF01400">
    <property type="entry name" value="Astacin"/>
    <property type="match status" value="1"/>
</dbReference>
<organism evidence="4 5">
    <name type="scientific">Nematostella vectensis</name>
    <name type="common">Starlet sea anemone</name>
    <dbReference type="NCBI Taxonomy" id="45351"/>
    <lineage>
        <taxon>Eukaryota</taxon>
        <taxon>Metazoa</taxon>
        <taxon>Cnidaria</taxon>
        <taxon>Anthozoa</taxon>
        <taxon>Hexacorallia</taxon>
        <taxon>Actiniaria</taxon>
        <taxon>Edwardsiidae</taxon>
        <taxon>Nematostella</taxon>
    </lineage>
</organism>
<dbReference type="PANTHER" id="PTHR10127:SF901">
    <property type="entry name" value="METALLOENDOPEPTIDASE"/>
    <property type="match status" value="1"/>
</dbReference>
<dbReference type="GO" id="GO:0006508">
    <property type="term" value="P:proteolysis"/>
    <property type="evidence" value="ECO:0007669"/>
    <property type="project" value="UniProtKB-KW"/>
</dbReference>
<protein>
    <recommendedName>
        <fullName evidence="2">Metalloendopeptidase</fullName>
        <ecNumber evidence="2">3.4.24.-</ecNumber>
    </recommendedName>
</protein>
<feature type="disulfide bond" evidence="1">
    <location>
        <begin position="22"/>
        <end position="177"/>
    </location>
</feature>
<dbReference type="FunFam" id="3.40.390.10:FF:000139">
    <property type="entry name" value="Metalloendopeptidase"/>
    <property type="match status" value="1"/>
</dbReference>
<keyword evidence="1 2" id="KW-0378">Hydrolase</keyword>
<evidence type="ECO:0000256" key="1">
    <source>
        <dbReference type="PROSITE-ProRule" id="PRU01211"/>
    </source>
</evidence>
<dbReference type="GO" id="GO:0008270">
    <property type="term" value="F:zinc ion binding"/>
    <property type="evidence" value="ECO:0007669"/>
    <property type="project" value="UniProtKB-UniRule"/>
</dbReference>
<keyword evidence="1" id="KW-1015">Disulfide bond</keyword>
<dbReference type="SUPFAM" id="SSF55486">
    <property type="entry name" value="Metalloproteases ('zincins'), catalytic domain"/>
    <property type="match status" value="1"/>
</dbReference>
<keyword evidence="1 2" id="KW-0862">Zinc</keyword>
<feature type="non-terminal residue" evidence="4">
    <location>
        <position position="177"/>
    </location>
</feature>
<accession>A7RRS1</accession>
<dbReference type="EC" id="3.4.24.-" evidence="2"/>
<keyword evidence="5" id="KW-1185">Reference proteome</keyword>
<evidence type="ECO:0000313" key="5">
    <source>
        <dbReference type="Proteomes" id="UP000001593"/>
    </source>
</evidence>
<feature type="binding site" evidence="1">
    <location>
        <position position="76"/>
    </location>
    <ligand>
        <name>Zn(2+)</name>
        <dbReference type="ChEBI" id="CHEBI:29105"/>
        <note>catalytic</note>
    </ligand>
</feature>